<reference evidence="10 11" key="1">
    <citation type="submission" date="2017-03" db="EMBL/GenBank/DDBJ databases">
        <title>An alternative strategy for trypanosome survival in the mammalian bloodstream revealed through genome and transcriptome analysis of the ubiquitous bovine parasite Trypanosoma (Megatrypanum) theileri.</title>
        <authorList>
            <person name="Kelly S."/>
            <person name="Ivens A."/>
            <person name="Mott A."/>
            <person name="O'Neill E."/>
            <person name="Emms D."/>
            <person name="Macleod O."/>
            <person name="Voorheis P."/>
            <person name="Matthews J."/>
            <person name="Matthews K."/>
            <person name="Carrington M."/>
        </authorList>
    </citation>
    <scope>NUCLEOTIDE SEQUENCE [LARGE SCALE GENOMIC DNA]</scope>
    <source>
        <strain evidence="10">Edinburgh</strain>
    </source>
</reference>
<keyword evidence="5" id="KW-0282">Flagellum</keyword>
<comment type="subcellular location">
    <subcellularLocation>
        <location evidence="1">Cell projection</location>
        <location evidence="1">Cilium</location>
        <location evidence="1">Flagellum</location>
    </subcellularLocation>
    <subcellularLocation>
        <location evidence="2">Cytoplasm</location>
        <location evidence="2">Cytoskeleton</location>
        <location evidence="2">Cilium axoneme</location>
    </subcellularLocation>
</comment>
<evidence type="ECO:0000256" key="2">
    <source>
        <dbReference type="ARBA" id="ARBA00004430"/>
    </source>
</evidence>
<dbReference type="Pfam" id="PF02493">
    <property type="entry name" value="MORN"/>
    <property type="match status" value="9"/>
</dbReference>
<dbReference type="STRING" id="67003.A0A1X0NVA0"/>
<evidence type="ECO:0000256" key="6">
    <source>
        <dbReference type="ARBA" id="ARBA00023069"/>
    </source>
</evidence>
<dbReference type="EMBL" id="NBCO01000016">
    <property type="protein sequence ID" value="ORC88615.1"/>
    <property type="molecule type" value="Genomic_DNA"/>
</dbReference>
<dbReference type="FunFam" id="2.20.110.10:FF:000002">
    <property type="entry name" value="Phosphatidylinositol 4-phosphate 5-kinase 8"/>
    <property type="match status" value="1"/>
</dbReference>
<keyword evidence="6" id="KW-0969">Cilium</keyword>
<keyword evidence="11" id="KW-1185">Reference proteome</keyword>
<name>A0A1X0NVA0_9TRYP</name>
<dbReference type="SMART" id="SM00698">
    <property type="entry name" value="MORN"/>
    <property type="match status" value="10"/>
</dbReference>
<evidence type="ECO:0000256" key="1">
    <source>
        <dbReference type="ARBA" id="ARBA00004230"/>
    </source>
</evidence>
<dbReference type="Gene3D" id="2.20.110.10">
    <property type="entry name" value="Histone H3 K4-specific methyltransferase SET7/9 N-terminal domain"/>
    <property type="match status" value="4"/>
</dbReference>
<evidence type="ECO:0000256" key="3">
    <source>
        <dbReference type="ARBA" id="ARBA00022490"/>
    </source>
</evidence>
<keyword evidence="4" id="KW-0677">Repeat</keyword>
<dbReference type="InterPro" id="IPR003409">
    <property type="entry name" value="MORN"/>
</dbReference>
<organism evidence="10 11">
    <name type="scientific">Trypanosoma theileri</name>
    <dbReference type="NCBI Taxonomy" id="67003"/>
    <lineage>
        <taxon>Eukaryota</taxon>
        <taxon>Discoba</taxon>
        <taxon>Euglenozoa</taxon>
        <taxon>Kinetoplastea</taxon>
        <taxon>Metakinetoplastina</taxon>
        <taxon>Trypanosomatida</taxon>
        <taxon>Trypanosomatidae</taxon>
        <taxon>Trypanosoma</taxon>
    </lineage>
</organism>
<comment type="caution">
    <text evidence="10">The sequence shown here is derived from an EMBL/GenBank/DDBJ whole genome shotgun (WGS) entry which is preliminary data.</text>
</comment>
<evidence type="ECO:0000256" key="5">
    <source>
        <dbReference type="ARBA" id="ARBA00022846"/>
    </source>
</evidence>
<proteinExistence type="predicted"/>
<dbReference type="GeneID" id="39985905"/>
<evidence type="ECO:0000256" key="8">
    <source>
        <dbReference type="ARBA" id="ARBA00023273"/>
    </source>
</evidence>
<protein>
    <recommendedName>
        <fullName evidence="12">Phosphatidylinositol-4-phosphate 5-kinase</fullName>
    </recommendedName>
</protein>
<evidence type="ECO:0000256" key="7">
    <source>
        <dbReference type="ARBA" id="ARBA00023212"/>
    </source>
</evidence>
<dbReference type="GO" id="GO:0031514">
    <property type="term" value="C:motile cilium"/>
    <property type="evidence" value="ECO:0007669"/>
    <property type="project" value="UniProtKB-SubCell"/>
</dbReference>
<dbReference type="VEuPathDB" id="TriTrypDB:TM35_000162530"/>
<evidence type="ECO:0000313" key="11">
    <source>
        <dbReference type="Proteomes" id="UP000192257"/>
    </source>
</evidence>
<feature type="compositionally biased region" description="Basic and acidic residues" evidence="9">
    <location>
        <begin position="425"/>
        <end position="437"/>
    </location>
</feature>
<keyword evidence="3" id="KW-0963">Cytoplasm</keyword>
<evidence type="ECO:0000256" key="4">
    <source>
        <dbReference type="ARBA" id="ARBA00022737"/>
    </source>
</evidence>
<evidence type="ECO:0000313" key="10">
    <source>
        <dbReference type="EMBL" id="ORC88615.1"/>
    </source>
</evidence>
<dbReference type="PANTHER" id="PTHR46613:SF1">
    <property type="entry name" value="RADIAL SPOKE HEAD 10 HOMOLOG B-RELATED"/>
    <property type="match status" value="1"/>
</dbReference>
<feature type="region of interest" description="Disordered" evidence="9">
    <location>
        <begin position="425"/>
        <end position="453"/>
    </location>
</feature>
<dbReference type="OrthoDB" id="270720at2759"/>
<evidence type="ECO:0000256" key="9">
    <source>
        <dbReference type="SAM" id="MobiDB-lite"/>
    </source>
</evidence>
<sequence length="677" mass="76253">MKSVAPPMVANSTAEQVYEYLKKVAPLNKLAGAVPVTSVRKYIGALDDDHMFHGEGVLISEMGFRFEGVFQHGSMEGHGKITWSSGITYEGEFKNNAPNGKGIFTWVNGDRYVGEVRDGVRYGHGELSTADGVYTGEWVRGKRHGMGRQTYAGNSYYEGEWIKNKRNGKGKLMYPNGDLYDGMWHDDKREGFGTMGWKFGTGHYVEVYEGEWRDGIPFGFGRSTYVHYINPENVPQDAGSLEDFAPPVHSVLNVYVGEYVNGKRHGFGIFYYADGSVYEGEWCNGKKEGHGKCTTNTGVSHYDTFHGNEAEEQLKVTDTSNSLPEVRLADIIGVSDNSLDEATSAIRLLLLRFNNTLKDLFYAYSEKNENIALITTPNDWWKHRTPSHIFIPQYLRLLNDAHIINGKISIADVIDCVAVTIEKEKASEEEEKEKREKDEEDEEEKDETKDNPWSMQMRKLRNDVLNLQGYLNYRQFAESLVRLSAIACIGYNIAELSKRFSTFMEGSLTKEKFVDEPLCPLTREWETFLIPHLKALEALFQRMSLNSQVVQGNTSAPLDVRTFIAFFRGLFNKYDIGLTEAVNSLFPFDQFKTPGLVPSAVCQPRNALGLCLYEKSCGPNGVFVAALVASERRLTFVEFIEAILGVALLIGATKEEEMEEKLVEILEVQSTEVVVTD</sequence>
<dbReference type="GO" id="GO:0005930">
    <property type="term" value="C:axoneme"/>
    <property type="evidence" value="ECO:0007669"/>
    <property type="project" value="UniProtKB-SubCell"/>
</dbReference>
<keyword evidence="8" id="KW-0966">Cell projection</keyword>
<dbReference type="PANTHER" id="PTHR46613">
    <property type="entry name" value="RADIAL SPOKE HEAD 10 HOMOLOG B-RELATED"/>
    <property type="match status" value="1"/>
</dbReference>
<dbReference type="SUPFAM" id="SSF82185">
    <property type="entry name" value="Histone H3 K4-specific methyltransferase SET7/9 N-terminal domain"/>
    <property type="match status" value="3"/>
</dbReference>
<gene>
    <name evidence="10" type="ORF">TM35_000162530</name>
</gene>
<dbReference type="AlphaFoldDB" id="A0A1X0NVA0"/>
<keyword evidence="7" id="KW-0206">Cytoskeleton</keyword>
<dbReference type="Proteomes" id="UP000192257">
    <property type="component" value="Unassembled WGS sequence"/>
</dbReference>
<accession>A0A1X0NVA0</accession>
<dbReference type="RefSeq" id="XP_028882681.1">
    <property type="nucleotide sequence ID" value="XM_029026125.1"/>
</dbReference>
<evidence type="ECO:0008006" key="12">
    <source>
        <dbReference type="Google" id="ProtNLM"/>
    </source>
</evidence>